<dbReference type="Proteomes" id="UP000277212">
    <property type="component" value="Unassembled WGS sequence"/>
</dbReference>
<dbReference type="EMBL" id="NKUJ01000601">
    <property type="protein sequence ID" value="RMJ02204.1"/>
    <property type="molecule type" value="Genomic_DNA"/>
</dbReference>
<proteinExistence type="predicted"/>
<comment type="caution">
    <text evidence="2">The sequence shown here is derived from an EMBL/GenBank/DDBJ whole genome shotgun (WGS) entry which is preliminary data.</text>
</comment>
<sequence length="75" mass="8056">MAESLDKHERDRDRSPSSCIDSLNGNGSATLSARPDLGNNRQPVLGNGTTSSLSEPNGCLVLDTQNRDTYQPARP</sequence>
<protein>
    <submittedName>
        <fullName evidence="2">Uncharacterized protein</fullName>
    </submittedName>
</protein>
<evidence type="ECO:0000313" key="3">
    <source>
        <dbReference type="Proteomes" id="UP000277212"/>
    </source>
</evidence>
<gene>
    <name evidence="2" type="ORF">CDV36_015528</name>
</gene>
<feature type="region of interest" description="Disordered" evidence="1">
    <location>
        <begin position="1"/>
        <end position="75"/>
    </location>
</feature>
<feature type="compositionally biased region" description="Polar residues" evidence="1">
    <location>
        <begin position="16"/>
        <end position="31"/>
    </location>
</feature>
<reference evidence="2 3" key="1">
    <citation type="submission" date="2017-06" db="EMBL/GenBank/DDBJ databases">
        <title>Comparative genomic analysis of Ambrosia Fusariam Clade fungi.</title>
        <authorList>
            <person name="Stajich J.E."/>
            <person name="Carrillo J."/>
            <person name="Kijimoto T."/>
            <person name="Eskalen A."/>
            <person name="O'Donnell K."/>
            <person name="Kasson M."/>
        </authorList>
    </citation>
    <scope>NUCLEOTIDE SEQUENCE [LARGE SCALE GENOMIC DNA]</scope>
    <source>
        <strain evidence="2">UCR3666</strain>
    </source>
</reference>
<accession>A0A3M2RAR5</accession>
<dbReference type="AlphaFoldDB" id="A0A3M2RAR5"/>
<evidence type="ECO:0000313" key="2">
    <source>
        <dbReference type="EMBL" id="RMJ02204.1"/>
    </source>
</evidence>
<feature type="compositionally biased region" description="Basic and acidic residues" evidence="1">
    <location>
        <begin position="1"/>
        <end position="15"/>
    </location>
</feature>
<name>A0A3M2RAR5_9HYPO</name>
<dbReference type="OrthoDB" id="5031786at2759"/>
<organism evidence="2 3">
    <name type="scientific">Fusarium kuroshium</name>
    <dbReference type="NCBI Taxonomy" id="2010991"/>
    <lineage>
        <taxon>Eukaryota</taxon>
        <taxon>Fungi</taxon>
        <taxon>Dikarya</taxon>
        <taxon>Ascomycota</taxon>
        <taxon>Pezizomycotina</taxon>
        <taxon>Sordariomycetes</taxon>
        <taxon>Hypocreomycetidae</taxon>
        <taxon>Hypocreales</taxon>
        <taxon>Nectriaceae</taxon>
        <taxon>Fusarium</taxon>
        <taxon>Fusarium solani species complex</taxon>
    </lineage>
</organism>
<evidence type="ECO:0000256" key="1">
    <source>
        <dbReference type="SAM" id="MobiDB-lite"/>
    </source>
</evidence>
<keyword evidence="3" id="KW-1185">Reference proteome</keyword>
<feature type="compositionally biased region" description="Polar residues" evidence="1">
    <location>
        <begin position="39"/>
        <end position="55"/>
    </location>
</feature>